<evidence type="ECO:0000256" key="1">
    <source>
        <dbReference type="SAM" id="SignalP"/>
    </source>
</evidence>
<reference evidence="2" key="2">
    <citation type="submission" date="2023-01" db="EMBL/GenBank/DDBJ databases">
        <authorList>
            <person name="Sun Q."/>
            <person name="Evtushenko L."/>
        </authorList>
    </citation>
    <scope>NUCLEOTIDE SEQUENCE</scope>
    <source>
        <strain evidence="2">VKM B-2789</strain>
    </source>
</reference>
<proteinExistence type="predicted"/>
<evidence type="ECO:0000313" key="3">
    <source>
        <dbReference type="Proteomes" id="UP001143330"/>
    </source>
</evidence>
<sequence length="258" mass="27780">MKPAARRSKFSSLGLSAAAVLLAIAGAGAASRPAEAAPKRIVIVRHGEKAGPLALCSVGKERAQALAAQYLSPTSPMSLIAKDPPAAIMVMTLHTLETARPIGKAWGMKLDAPAIAHVPIRNDRYFNAKLNKVNQDVVADLMANPRWHGKTVVMVWEHFHIASAALEAEFPGEQATLRQLLRLGEIAPARIVNSPGGVPDTWPDSNFNFFWILDYGSDTAQLPSRFRVVRQYFQPPYAALPSNDWGAEEPLPAGSGCS</sequence>
<comment type="caution">
    <text evidence="2">The sequence shown here is derived from an EMBL/GenBank/DDBJ whole genome shotgun (WGS) entry which is preliminary data.</text>
</comment>
<reference evidence="2" key="1">
    <citation type="journal article" date="2014" name="Int. J. Syst. Evol. Microbiol.">
        <title>Complete genome sequence of Corynebacterium casei LMG S-19264T (=DSM 44701T), isolated from a smear-ripened cheese.</title>
        <authorList>
            <consortium name="US DOE Joint Genome Institute (JGI-PGF)"/>
            <person name="Walter F."/>
            <person name="Albersmeier A."/>
            <person name="Kalinowski J."/>
            <person name="Ruckert C."/>
        </authorList>
    </citation>
    <scope>NUCLEOTIDE SEQUENCE</scope>
    <source>
        <strain evidence="2">VKM B-2789</strain>
    </source>
</reference>
<evidence type="ECO:0000313" key="2">
    <source>
        <dbReference type="EMBL" id="GLK81935.1"/>
    </source>
</evidence>
<evidence type="ECO:0008006" key="4">
    <source>
        <dbReference type="Google" id="ProtNLM"/>
    </source>
</evidence>
<dbReference type="SUPFAM" id="SSF53254">
    <property type="entry name" value="Phosphoglycerate mutase-like"/>
    <property type="match status" value="1"/>
</dbReference>
<accession>A0A9W6JTT6</accession>
<dbReference type="InterPro" id="IPR029033">
    <property type="entry name" value="His_PPase_superfam"/>
</dbReference>
<feature type="chain" id="PRO_5040966533" description="Histidine phosphatase family protein" evidence="1">
    <location>
        <begin position="37"/>
        <end position="258"/>
    </location>
</feature>
<name>A0A9W6JTT6_9HYPH</name>
<dbReference type="EMBL" id="BSFM01000001">
    <property type="protein sequence ID" value="GLK81935.1"/>
    <property type="molecule type" value="Genomic_DNA"/>
</dbReference>
<dbReference type="RefSeq" id="WP_213361939.1">
    <property type="nucleotide sequence ID" value="NZ_BSFM01000001.1"/>
</dbReference>
<dbReference type="AlphaFoldDB" id="A0A9W6JTT6"/>
<gene>
    <name evidence="2" type="ORF">GCM10017653_00040</name>
</gene>
<protein>
    <recommendedName>
        <fullName evidence="4">Histidine phosphatase family protein</fullName>
    </recommendedName>
</protein>
<keyword evidence="1" id="KW-0732">Signal</keyword>
<dbReference type="Proteomes" id="UP001143330">
    <property type="component" value="Unassembled WGS sequence"/>
</dbReference>
<organism evidence="2 3">
    <name type="scientific">Ancylobacter defluvii</name>
    <dbReference type="NCBI Taxonomy" id="1282440"/>
    <lineage>
        <taxon>Bacteria</taxon>
        <taxon>Pseudomonadati</taxon>
        <taxon>Pseudomonadota</taxon>
        <taxon>Alphaproteobacteria</taxon>
        <taxon>Hyphomicrobiales</taxon>
        <taxon>Xanthobacteraceae</taxon>
        <taxon>Ancylobacter</taxon>
    </lineage>
</organism>
<feature type="signal peptide" evidence="1">
    <location>
        <begin position="1"/>
        <end position="36"/>
    </location>
</feature>
<keyword evidence="3" id="KW-1185">Reference proteome</keyword>